<organism evidence="2 3">
    <name type="scientific">Acinetobacter haemolyticus</name>
    <dbReference type="NCBI Taxonomy" id="29430"/>
    <lineage>
        <taxon>Bacteria</taxon>
        <taxon>Pseudomonadati</taxon>
        <taxon>Pseudomonadota</taxon>
        <taxon>Gammaproteobacteria</taxon>
        <taxon>Moraxellales</taxon>
        <taxon>Moraxellaceae</taxon>
        <taxon>Acinetobacter</taxon>
    </lineage>
</organism>
<reference evidence="1" key="2">
    <citation type="submission" date="2021-03" db="EMBL/GenBank/DDBJ databases">
        <title>Acinetobacter spp. whole-genome sequenced from Terengganu.</title>
        <authorList>
            <person name="Mohd Rani F."/>
        </authorList>
    </citation>
    <scope>NUCLEOTIDE SEQUENCE</scope>
    <source>
        <strain evidence="1">AC1502</strain>
    </source>
</reference>
<dbReference type="Proteomes" id="UP000670925">
    <property type="component" value="Unassembled WGS sequence"/>
</dbReference>
<dbReference type="EMBL" id="JAGFOT010000006">
    <property type="protein sequence ID" value="MBO3657857.1"/>
    <property type="molecule type" value="Genomic_DNA"/>
</dbReference>
<evidence type="ECO:0000313" key="1">
    <source>
        <dbReference type="EMBL" id="MBO3657857.1"/>
    </source>
</evidence>
<name>A0A3Q8XGL3_ACIHA</name>
<dbReference type="EMBL" id="CP031976">
    <property type="protein sequence ID" value="QHI14179.1"/>
    <property type="molecule type" value="Genomic_DNA"/>
</dbReference>
<evidence type="ECO:0000313" key="3">
    <source>
        <dbReference type="Proteomes" id="UP000463868"/>
    </source>
</evidence>
<protein>
    <submittedName>
        <fullName evidence="2">DUF1850 domain-containing protein</fullName>
    </submittedName>
</protein>
<dbReference type="AlphaFoldDB" id="A0A3Q8XGL3"/>
<accession>A0A3Q8XGL3</accession>
<gene>
    <name evidence="2" type="ORF">AhaeAN43_12820</name>
    <name evidence="1" type="ORF">J5N55_07120</name>
</gene>
<dbReference type="InterPro" id="IPR015001">
    <property type="entry name" value="DUF1850"/>
</dbReference>
<dbReference type="Proteomes" id="UP000463868">
    <property type="component" value="Chromosome"/>
</dbReference>
<reference evidence="2 3" key="1">
    <citation type="submission" date="2018-08" db="EMBL/GenBank/DDBJ databases">
        <title>Analysis of the genomic diversity of Mexican Acinetobacter haemolyticus clinical isolates.</title>
        <authorList>
            <person name="Castro-Jaimes S."/>
            <person name="Cevallos M.A."/>
        </authorList>
    </citation>
    <scope>NUCLEOTIDE SEQUENCE [LARGE SCALE GENOMIC DNA]</scope>
    <source>
        <strain evidence="2 3">AN43</strain>
    </source>
</reference>
<dbReference type="Pfam" id="PF08905">
    <property type="entry name" value="DUF1850"/>
    <property type="match status" value="1"/>
</dbReference>
<evidence type="ECO:0000313" key="2">
    <source>
        <dbReference type="EMBL" id="QHI14179.1"/>
    </source>
</evidence>
<proteinExistence type="predicted"/>
<sequence length="158" mass="18374">MKIISAASAALFCLAFGIVLLVSYPIANTHVMSEKHNCIIREADFNLQWRHSVEKTIWRESYHREKNTFRLVYTDLISFGAGTPSDYPIISQKDGVIRMAVNQKLKEINWTVSRNMQGQLSWNNTTWAIANELPDYSLVQFKSTYTPLWKIWWLGECR</sequence>
<dbReference type="RefSeq" id="WP_004638080.1">
    <property type="nucleotide sequence ID" value="NZ_BKQF01000002.1"/>
</dbReference>